<keyword evidence="2 3" id="KW-0378">Hydrolase</keyword>
<dbReference type="EMBL" id="VIWO01000003">
    <property type="protein sequence ID" value="TWF41386.1"/>
    <property type="molecule type" value="Genomic_DNA"/>
</dbReference>
<dbReference type="InterPro" id="IPR020476">
    <property type="entry name" value="Nudix_hydrolase"/>
</dbReference>
<name>A0A561PTG3_9BACT</name>
<evidence type="ECO:0000256" key="3">
    <source>
        <dbReference type="RuleBase" id="RU003476"/>
    </source>
</evidence>
<dbReference type="InterPro" id="IPR020084">
    <property type="entry name" value="NUDIX_hydrolase_CS"/>
</dbReference>
<gene>
    <name evidence="5" type="ORF">FHW36_103190</name>
</gene>
<dbReference type="PANTHER" id="PTHR43046">
    <property type="entry name" value="GDP-MANNOSE MANNOSYL HYDROLASE"/>
    <property type="match status" value="1"/>
</dbReference>
<dbReference type="AlphaFoldDB" id="A0A561PTG3"/>
<comment type="similarity">
    <text evidence="3">Belongs to the Nudix hydrolase family.</text>
</comment>
<dbReference type="CDD" id="cd04690">
    <property type="entry name" value="NUDIX_Hydrolase"/>
    <property type="match status" value="1"/>
</dbReference>
<evidence type="ECO:0000256" key="1">
    <source>
        <dbReference type="ARBA" id="ARBA00001946"/>
    </source>
</evidence>
<dbReference type="Gene3D" id="3.90.79.10">
    <property type="entry name" value="Nucleoside Triphosphate Pyrophosphohydrolase"/>
    <property type="match status" value="1"/>
</dbReference>
<proteinExistence type="inferred from homology"/>
<dbReference type="InterPro" id="IPR000086">
    <property type="entry name" value="NUDIX_hydrolase_dom"/>
</dbReference>
<accession>A0A561PTG3</accession>
<evidence type="ECO:0000256" key="2">
    <source>
        <dbReference type="ARBA" id="ARBA00022801"/>
    </source>
</evidence>
<comment type="caution">
    <text evidence="5">The sequence shown here is derived from an EMBL/GenBank/DDBJ whole genome shotgun (WGS) entry which is preliminary data.</text>
</comment>
<dbReference type="PRINTS" id="PR00502">
    <property type="entry name" value="NUDIXFAMILY"/>
</dbReference>
<dbReference type="OrthoDB" id="3532303at2"/>
<comment type="cofactor">
    <cofactor evidence="1">
        <name>Mg(2+)</name>
        <dbReference type="ChEBI" id="CHEBI:18420"/>
    </cofactor>
</comment>
<feature type="domain" description="Nudix hydrolase" evidence="4">
    <location>
        <begin position="1"/>
        <end position="134"/>
    </location>
</feature>
<protein>
    <submittedName>
        <fullName evidence="5">NUDIX domain-containing protein</fullName>
    </submittedName>
</protein>
<dbReference type="PROSITE" id="PS51462">
    <property type="entry name" value="NUDIX"/>
    <property type="match status" value="1"/>
</dbReference>
<reference evidence="5 6" key="1">
    <citation type="submission" date="2019-06" db="EMBL/GenBank/DDBJ databases">
        <title>Sorghum-associated microbial communities from plants grown in Nebraska, USA.</title>
        <authorList>
            <person name="Schachtman D."/>
        </authorList>
    </citation>
    <scope>NUCLEOTIDE SEQUENCE [LARGE SCALE GENOMIC DNA]</scope>
    <source>
        <strain evidence="5 6">1209</strain>
    </source>
</reference>
<evidence type="ECO:0000259" key="4">
    <source>
        <dbReference type="PROSITE" id="PS51462"/>
    </source>
</evidence>
<dbReference type="PANTHER" id="PTHR43046:SF2">
    <property type="entry name" value="8-OXO-DGTP DIPHOSPHATASE-RELATED"/>
    <property type="match status" value="1"/>
</dbReference>
<dbReference type="PROSITE" id="PS00893">
    <property type="entry name" value="NUDIX_BOX"/>
    <property type="match status" value="1"/>
</dbReference>
<sequence length="134" mass="15102">MKHIDCAGLIVIKNRRLLLAYSNNKGAWYLPGGKVDPGETAVAALQREINEELNIHLPADSLQWYYFITAPAFGEDNLEMRQHCFLHELEQEPVPSAEIGALRYFTPASYQMEAHQVAGVLMAFDKLRDDGLVD</sequence>
<dbReference type="InterPro" id="IPR015797">
    <property type="entry name" value="NUDIX_hydrolase-like_dom_sf"/>
</dbReference>
<keyword evidence="6" id="KW-1185">Reference proteome</keyword>
<evidence type="ECO:0000313" key="6">
    <source>
        <dbReference type="Proteomes" id="UP000320811"/>
    </source>
</evidence>
<dbReference type="SUPFAM" id="SSF55811">
    <property type="entry name" value="Nudix"/>
    <property type="match status" value="1"/>
</dbReference>
<dbReference type="RefSeq" id="WP_145668931.1">
    <property type="nucleotide sequence ID" value="NZ_VIWO01000003.1"/>
</dbReference>
<organism evidence="5 6">
    <name type="scientific">Chitinophaga polysaccharea</name>
    <dbReference type="NCBI Taxonomy" id="1293035"/>
    <lineage>
        <taxon>Bacteria</taxon>
        <taxon>Pseudomonadati</taxon>
        <taxon>Bacteroidota</taxon>
        <taxon>Chitinophagia</taxon>
        <taxon>Chitinophagales</taxon>
        <taxon>Chitinophagaceae</taxon>
        <taxon>Chitinophaga</taxon>
    </lineage>
</organism>
<dbReference type="Pfam" id="PF00293">
    <property type="entry name" value="NUDIX"/>
    <property type="match status" value="1"/>
</dbReference>
<dbReference type="GO" id="GO:0016787">
    <property type="term" value="F:hydrolase activity"/>
    <property type="evidence" value="ECO:0007669"/>
    <property type="project" value="UniProtKB-KW"/>
</dbReference>
<dbReference type="Proteomes" id="UP000320811">
    <property type="component" value="Unassembled WGS sequence"/>
</dbReference>
<evidence type="ECO:0000313" key="5">
    <source>
        <dbReference type="EMBL" id="TWF41386.1"/>
    </source>
</evidence>